<reference evidence="2" key="1">
    <citation type="journal article" date="2019" name="PLoS Negl. Trop. Dis.">
        <title>Revisiting the worldwide diversity of Leptospira species in the environment.</title>
        <authorList>
            <person name="Vincent A.T."/>
            <person name="Schiettekatte O."/>
            <person name="Bourhy P."/>
            <person name="Veyrier F.J."/>
            <person name="Picardeau M."/>
        </authorList>
    </citation>
    <scope>NUCLEOTIDE SEQUENCE [LARGE SCALE GENOMIC DNA]</scope>
    <source>
        <strain evidence="2">201702476</strain>
    </source>
</reference>
<protein>
    <submittedName>
        <fullName evidence="2">CDP-glucose 4,6-dehydratase</fullName>
        <ecNumber evidence="2">4.2.1.45</ecNumber>
    </submittedName>
</protein>
<name>A0A4R9K0R3_9LEPT</name>
<proteinExistence type="predicted"/>
<evidence type="ECO:0000259" key="1">
    <source>
        <dbReference type="Pfam" id="PF16363"/>
    </source>
</evidence>
<dbReference type="Gene3D" id="3.90.25.10">
    <property type="entry name" value="UDP-galactose 4-epimerase, domain 1"/>
    <property type="match status" value="1"/>
</dbReference>
<dbReference type="AlphaFoldDB" id="A0A4R9K0R3"/>
<accession>A0A4R9K0R3</accession>
<dbReference type="SUPFAM" id="SSF51735">
    <property type="entry name" value="NAD(P)-binding Rossmann-fold domains"/>
    <property type="match status" value="1"/>
</dbReference>
<dbReference type="EC" id="4.2.1.45" evidence="2"/>
<dbReference type="PANTHER" id="PTHR43000">
    <property type="entry name" value="DTDP-D-GLUCOSE 4,6-DEHYDRATASE-RELATED"/>
    <property type="match status" value="1"/>
</dbReference>
<sequence>MDLNSNFWKNKRVFITGHTGFKGSWLTIWLSQLGAEIRGYALAPATEPALFDLADVSKKLVSSNIADIRDLDSLKKAIEFAKPDIVFHMAAQPLVRDSYTIPVETFSINVMGTVNILEAIRTTQVNVKAFINITTDKVYENREWIWGYRESDRLGGHDPYSNSKACSELVTSSYRNSYFHPKELARHELAIATVRAGNVIGGGDFATDRLFPDIFRSIIAKKKLTLRNPLSIRPWQHVLEPLRGYIMLAERLYKRELVGIGNWNFGPNEIDAKSVETIVKMLEKYIGHRQTQSPSVLNFPGYTVEAQTQVHEAHTLKLDITQAKNILGWIPRWNLETAIGKIVDWTESYLKNENMESVCLKQIQEYSESSEQGY</sequence>
<dbReference type="OrthoDB" id="9779041at2"/>
<organism evidence="2 3">
    <name type="scientific">Leptospira ognonensis</name>
    <dbReference type="NCBI Taxonomy" id="2484945"/>
    <lineage>
        <taxon>Bacteria</taxon>
        <taxon>Pseudomonadati</taxon>
        <taxon>Spirochaetota</taxon>
        <taxon>Spirochaetia</taxon>
        <taxon>Leptospirales</taxon>
        <taxon>Leptospiraceae</taxon>
        <taxon>Leptospira</taxon>
    </lineage>
</organism>
<dbReference type="InterPro" id="IPR036291">
    <property type="entry name" value="NAD(P)-bd_dom_sf"/>
</dbReference>
<dbReference type="EMBL" id="RQGD01000035">
    <property type="protein sequence ID" value="TGL57538.1"/>
    <property type="molecule type" value="Genomic_DNA"/>
</dbReference>
<gene>
    <name evidence="2" type="primary">rfbG</name>
    <name evidence="2" type="ORF">EHQ58_12890</name>
</gene>
<keyword evidence="3" id="KW-1185">Reference proteome</keyword>
<dbReference type="Proteomes" id="UP000297693">
    <property type="component" value="Unassembled WGS sequence"/>
</dbReference>
<dbReference type="Pfam" id="PF16363">
    <property type="entry name" value="GDP_Man_Dehyd"/>
    <property type="match status" value="1"/>
</dbReference>
<dbReference type="CDD" id="cd05252">
    <property type="entry name" value="CDP_GD_SDR_e"/>
    <property type="match status" value="1"/>
</dbReference>
<keyword evidence="2" id="KW-0456">Lyase</keyword>
<evidence type="ECO:0000313" key="3">
    <source>
        <dbReference type="Proteomes" id="UP000297693"/>
    </source>
</evidence>
<comment type="caution">
    <text evidence="2">The sequence shown here is derived from an EMBL/GenBank/DDBJ whole genome shotgun (WGS) entry which is preliminary data.</text>
</comment>
<dbReference type="InterPro" id="IPR016040">
    <property type="entry name" value="NAD(P)-bd_dom"/>
</dbReference>
<feature type="domain" description="NAD(P)-binding" evidence="1">
    <location>
        <begin position="14"/>
        <end position="339"/>
    </location>
</feature>
<dbReference type="GO" id="GO:0047733">
    <property type="term" value="F:CDP-glucose 4,6-dehydratase activity"/>
    <property type="evidence" value="ECO:0007669"/>
    <property type="project" value="UniProtKB-EC"/>
</dbReference>
<evidence type="ECO:0000313" key="2">
    <source>
        <dbReference type="EMBL" id="TGL57538.1"/>
    </source>
</evidence>
<dbReference type="NCBIfam" id="TIGR02622">
    <property type="entry name" value="CDP_4_6_dhtase"/>
    <property type="match status" value="1"/>
</dbReference>
<dbReference type="InterPro" id="IPR013445">
    <property type="entry name" value="CDP_4_6_deHydtase"/>
</dbReference>
<dbReference type="Gene3D" id="3.40.50.720">
    <property type="entry name" value="NAD(P)-binding Rossmann-like Domain"/>
    <property type="match status" value="1"/>
</dbReference>